<protein>
    <recommendedName>
        <fullName evidence="9">NADH:quinone oxidoreductase/Mrp antiporter transmembrane domain-containing protein</fullName>
    </recommendedName>
</protein>
<feature type="transmembrane region" description="Helical" evidence="8">
    <location>
        <begin position="654"/>
        <end position="671"/>
    </location>
</feature>
<keyword evidence="6 8" id="KW-0472">Membrane</keyword>
<feature type="transmembrane region" description="Helical" evidence="8">
    <location>
        <begin position="165"/>
        <end position="188"/>
    </location>
</feature>
<feature type="transmembrane region" description="Helical" evidence="8">
    <location>
        <begin position="274"/>
        <end position="293"/>
    </location>
</feature>
<proteinExistence type="predicted"/>
<dbReference type="InterPro" id="IPR003918">
    <property type="entry name" value="NADH_UbQ_OxRdtase"/>
</dbReference>
<dbReference type="EMBL" id="BSDI01000068">
    <property type="protein sequence ID" value="GLI02733.1"/>
    <property type="molecule type" value="Genomic_DNA"/>
</dbReference>
<evidence type="ECO:0000256" key="3">
    <source>
        <dbReference type="ARBA" id="ARBA00022692"/>
    </source>
</evidence>
<accession>A0ABQ5R943</accession>
<evidence type="ECO:0000256" key="4">
    <source>
        <dbReference type="ARBA" id="ARBA00022989"/>
    </source>
</evidence>
<gene>
    <name evidence="10" type="ORF">Pa4123_80110</name>
</gene>
<keyword evidence="2" id="KW-1003">Cell membrane</keyword>
<feature type="transmembrane region" description="Helical" evidence="8">
    <location>
        <begin position="384"/>
        <end position="401"/>
    </location>
</feature>
<feature type="transmembrane region" description="Helical" evidence="8">
    <location>
        <begin position="530"/>
        <end position="549"/>
    </location>
</feature>
<feature type="transmembrane region" description="Helical" evidence="8">
    <location>
        <begin position="333"/>
        <end position="364"/>
    </location>
</feature>
<feature type="transmembrane region" description="Helical" evidence="8">
    <location>
        <begin position="137"/>
        <end position="153"/>
    </location>
</feature>
<keyword evidence="11" id="KW-1185">Reference proteome</keyword>
<comment type="caution">
    <text evidence="10">The sequence shown here is derived from an EMBL/GenBank/DDBJ whole genome shotgun (WGS) entry which is preliminary data.</text>
</comment>
<evidence type="ECO:0000256" key="5">
    <source>
        <dbReference type="ARBA" id="ARBA00023002"/>
    </source>
</evidence>
<feature type="transmembrane region" description="Helical" evidence="8">
    <location>
        <begin position="200"/>
        <end position="222"/>
    </location>
</feature>
<keyword evidence="5" id="KW-0560">Oxidoreductase</keyword>
<feature type="transmembrane region" description="Helical" evidence="8">
    <location>
        <begin position="476"/>
        <end position="495"/>
    </location>
</feature>
<dbReference type="RefSeq" id="WP_281904404.1">
    <property type="nucleotide sequence ID" value="NZ_BSDI01000068.1"/>
</dbReference>
<organism evidence="10 11">
    <name type="scientific">Phytohabitans aurantiacus</name>
    <dbReference type="NCBI Taxonomy" id="3016789"/>
    <lineage>
        <taxon>Bacteria</taxon>
        <taxon>Bacillati</taxon>
        <taxon>Actinomycetota</taxon>
        <taxon>Actinomycetes</taxon>
        <taxon>Micromonosporales</taxon>
        <taxon>Micromonosporaceae</taxon>
    </lineage>
</organism>
<dbReference type="PRINTS" id="PR01437">
    <property type="entry name" value="NUOXDRDTASE4"/>
</dbReference>
<evidence type="ECO:0000256" key="6">
    <source>
        <dbReference type="ARBA" id="ARBA00023136"/>
    </source>
</evidence>
<feature type="transmembrane region" description="Helical" evidence="8">
    <location>
        <begin position="305"/>
        <end position="327"/>
    </location>
</feature>
<dbReference type="Proteomes" id="UP001144280">
    <property type="component" value="Unassembled WGS sequence"/>
</dbReference>
<evidence type="ECO:0000256" key="7">
    <source>
        <dbReference type="RuleBase" id="RU000320"/>
    </source>
</evidence>
<keyword evidence="3 7" id="KW-0812">Transmembrane</keyword>
<feature type="transmembrane region" description="Helical" evidence="8">
    <location>
        <begin position="32"/>
        <end position="58"/>
    </location>
</feature>
<feature type="transmembrane region" description="Helical" evidence="8">
    <location>
        <begin position="6"/>
        <end position="25"/>
    </location>
</feature>
<feature type="transmembrane region" description="Helical" evidence="8">
    <location>
        <begin position="78"/>
        <end position="100"/>
    </location>
</feature>
<evidence type="ECO:0000256" key="1">
    <source>
        <dbReference type="ARBA" id="ARBA00004651"/>
    </source>
</evidence>
<evidence type="ECO:0000259" key="9">
    <source>
        <dbReference type="Pfam" id="PF00361"/>
    </source>
</evidence>
<name>A0ABQ5R943_9ACTN</name>
<evidence type="ECO:0000313" key="10">
    <source>
        <dbReference type="EMBL" id="GLI02733.1"/>
    </source>
</evidence>
<reference evidence="10" key="1">
    <citation type="submission" date="2022-12" db="EMBL/GenBank/DDBJ databases">
        <title>New Phytohabitans aurantiacus sp. RD004123 nov., an actinomycete isolated from soil.</title>
        <authorList>
            <person name="Triningsih D.W."/>
            <person name="Harunari E."/>
            <person name="Igarashi Y."/>
        </authorList>
    </citation>
    <scope>NUCLEOTIDE SEQUENCE</scope>
    <source>
        <strain evidence="10">RD004123</strain>
    </source>
</reference>
<evidence type="ECO:0000313" key="11">
    <source>
        <dbReference type="Proteomes" id="UP001144280"/>
    </source>
</evidence>
<evidence type="ECO:0000256" key="8">
    <source>
        <dbReference type="SAM" id="Phobius"/>
    </source>
</evidence>
<comment type="subcellular location">
    <subcellularLocation>
        <location evidence="1">Cell membrane</location>
        <topology evidence="1">Multi-pass membrane protein</topology>
    </subcellularLocation>
    <subcellularLocation>
        <location evidence="7">Membrane</location>
        <topology evidence="7">Multi-pass membrane protein</topology>
    </subcellularLocation>
</comment>
<feature type="transmembrane region" description="Helical" evidence="8">
    <location>
        <begin position="112"/>
        <end position="131"/>
    </location>
</feature>
<dbReference type="InterPro" id="IPR052175">
    <property type="entry name" value="ComplexI-like_HydComp"/>
</dbReference>
<dbReference type="PANTHER" id="PTHR42682:SF3">
    <property type="entry name" value="FORMATE HYDROGENLYASE SUBUNIT 3-RELATED"/>
    <property type="match status" value="1"/>
</dbReference>
<feature type="domain" description="NADH:quinone oxidoreductase/Mrp antiporter transmembrane" evidence="9">
    <location>
        <begin position="131"/>
        <end position="428"/>
    </location>
</feature>
<feature type="transmembrane region" description="Helical" evidence="8">
    <location>
        <begin position="421"/>
        <end position="449"/>
    </location>
</feature>
<dbReference type="PANTHER" id="PTHR42682">
    <property type="entry name" value="HYDROGENASE-4 COMPONENT F"/>
    <property type="match status" value="1"/>
</dbReference>
<keyword evidence="4 8" id="KW-1133">Transmembrane helix</keyword>
<dbReference type="Pfam" id="PF00361">
    <property type="entry name" value="Proton_antipo_M"/>
    <property type="match status" value="1"/>
</dbReference>
<feature type="transmembrane region" description="Helical" evidence="8">
    <location>
        <begin position="243"/>
        <end position="262"/>
    </location>
</feature>
<dbReference type="InterPro" id="IPR001750">
    <property type="entry name" value="ND/Mrp_TM"/>
</dbReference>
<evidence type="ECO:0000256" key="2">
    <source>
        <dbReference type="ARBA" id="ARBA00022475"/>
    </source>
</evidence>
<sequence>MNQVGSALSLAFGLAGVGALAGLVAPARWRSLAAGAAIAAVGAAGAAAGFAVVSGTGWQVSLPDLLPLAGVSLSADALAGWFLLLIGGVAAVVGVYTVGYAGRSGHGPASRAALAVLPVFVAAMLLVPVAASVSTFLLAWELMAVTSLLLVLGEHRHSPAVRTAGLWYAAMTQAGFVAVLLGLVWLAAAAGGESFAVIRAAGPGLSPVVAGGVFLLCVAGFASKAGAVPLHPWLPRAHAEAPSHVSALMSAAMVKLGVYGIVRVGFDLLGGGPRWWWLLLGGLGAVSALYGILQAAVATDLKRLLAFSTSENVGLILLGLAAAGLWADAGQPAVAGVALAAALLHAANHAGFKTLLFCGAGSVLRATGTRDLDVLGGLSRRMPATTLLFTVGALGAAALPPGNGFVSEWLLLQALLHRAPAAGTVITVAAPVAVAVVALTAGIGVAAYVKALGTGFLARPRSTAAASAVESPPSMLAGMGLAAVVCAGLAVAPAVSAPALDRIATGLNAGTAPLAGGGVDVRLSGIASTISPLWIAVGVVGLAVGYAAAARALGRTRRRAAAWDCGDGPLTPRMEYTATSFAEPLQRVFDNVLAPEQDVDVTHPAESAYLVRAVQYRRRLPDRVEARLYRPLIAAADTVGRAARLLATGSVHRYLAYMLGALVAVLVAGVIR</sequence>